<proteinExistence type="predicted"/>
<feature type="region of interest" description="Disordered" evidence="1">
    <location>
        <begin position="289"/>
        <end position="310"/>
    </location>
</feature>
<dbReference type="PANTHER" id="PTHR21301">
    <property type="entry name" value="REVERSE TRANSCRIPTASE"/>
    <property type="match status" value="1"/>
</dbReference>
<dbReference type="CDD" id="cd00304">
    <property type="entry name" value="RT_like"/>
    <property type="match status" value="1"/>
</dbReference>
<dbReference type="Pfam" id="PF26215">
    <property type="entry name" value="HTH_animal"/>
    <property type="match status" value="1"/>
</dbReference>
<reference evidence="3" key="1">
    <citation type="journal article" date="2014" name="Nat. Genet.">
        <title>Genome and transcriptome of the porcine whipworm Trichuris suis.</title>
        <authorList>
            <person name="Jex A.R."/>
            <person name="Nejsum P."/>
            <person name="Schwarz E.M."/>
            <person name="Hu L."/>
            <person name="Young N.D."/>
            <person name="Hall R.S."/>
            <person name="Korhonen P.K."/>
            <person name="Liao S."/>
            <person name="Thamsborg S."/>
            <person name="Xia J."/>
            <person name="Xu P."/>
            <person name="Wang S."/>
            <person name="Scheerlinck J.P."/>
            <person name="Hofmann A."/>
            <person name="Sternberg P.W."/>
            <person name="Wang J."/>
            <person name="Gasser R.B."/>
        </authorList>
    </citation>
    <scope>NUCLEOTIDE SEQUENCE [LARGE SCALE GENOMIC DNA]</scope>
    <source>
        <strain evidence="3">DCEP-RM93F</strain>
    </source>
</reference>
<dbReference type="EMBL" id="KL367772">
    <property type="protein sequence ID" value="KFD59678.1"/>
    <property type="molecule type" value="Genomic_DNA"/>
</dbReference>
<dbReference type="PANTHER" id="PTHR21301:SF11">
    <property type="entry name" value="GIY-YIG DOMAIN-CONTAINING PROTEIN"/>
    <property type="match status" value="1"/>
</dbReference>
<dbReference type="InterPro" id="IPR058912">
    <property type="entry name" value="HTH_animal"/>
</dbReference>
<evidence type="ECO:0000259" key="2">
    <source>
        <dbReference type="PROSITE" id="PS50878"/>
    </source>
</evidence>
<dbReference type="InterPro" id="IPR000477">
    <property type="entry name" value="RT_dom"/>
</dbReference>
<sequence length="369" mass="42146">MLKGNFFHFQGRFYKQQGGAPMGSPLSPVLAEVFMEHLEDRAFSEADHNILPHFFKRYVDDIFVIIESGQEDRFLTFLNKLFPNIICFTIEKEVGGKLPFLDSLVIRSSDCFKTTVYRKPTHSDRYLHFSSHRPQAVMRAVINGMTKRAVALCEPEFLGPELKHIYNTFKDNGYPPSPVHSVIRRTLANSRRIQNRTITGPRILLPYYKGLSERIQRLGRTLNFSVCYQRGPDLRTLLRGDKVRFPSGEHAGVVYAVKCSCSALYIGETGFSLTHRFREHMRHLNRYNRAKQELEGTSSPQTTHRGKPRTAHPTLAMEEMLAASAVAEHAAHCRGSTQTRVVCKESHLSRKRIKEAFFIQNNASTGTED</sequence>
<evidence type="ECO:0000313" key="3">
    <source>
        <dbReference type="EMBL" id="KFD59678.1"/>
    </source>
</evidence>
<name>A0A085MR32_9BILA</name>
<feature type="domain" description="Reverse transcriptase" evidence="2">
    <location>
        <begin position="1"/>
        <end position="131"/>
    </location>
</feature>
<dbReference type="PROSITE" id="PS50878">
    <property type="entry name" value="RT_POL"/>
    <property type="match status" value="1"/>
</dbReference>
<accession>A0A085MR32</accession>
<dbReference type="AlphaFoldDB" id="A0A085MR32"/>
<dbReference type="Proteomes" id="UP000030758">
    <property type="component" value="Unassembled WGS sequence"/>
</dbReference>
<evidence type="ECO:0000256" key="1">
    <source>
        <dbReference type="SAM" id="MobiDB-lite"/>
    </source>
</evidence>
<gene>
    <name evidence="3" type="ORF">M514_28142</name>
</gene>
<protein>
    <recommendedName>
        <fullName evidence="2">Reverse transcriptase domain-containing protein</fullName>
    </recommendedName>
</protein>
<organism evidence="3">
    <name type="scientific">Trichuris suis</name>
    <name type="common">pig whipworm</name>
    <dbReference type="NCBI Taxonomy" id="68888"/>
    <lineage>
        <taxon>Eukaryota</taxon>
        <taxon>Metazoa</taxon>
        <taxon>Ecdysozoa</taxon>
        <taxon>Nematoda</taxon>
        <taxon>Enoplea</taxon>
        <taxon>Dorylaimia</taxon>
        <taxon>Trichinellida</taxon>
        <taxon>Trichuridae</taxon>
        <taxon>Trichuris</taxon>
    </lineage>
</organism>